<protein>
    <submittedName>
        <fullName evidence="2">Uncharacterized protein</fullName>
    </submittedName>
</protein>
<keyword evidence="1" id="KW-1133">Transmembrane helix</keyword>
<feature type="transmembrane region" description="Helical" evidence="1">
    <location>
        <begin position="38"/>
        <end position="71"/>
    </location>
</feature>
<accession>A0A1H8KGL1</accession>
<proteinExistence type="predicted"/>
<dbReference type="RefSeq" id="WP_090315962.1">
    <property type="nucleotide sequence ID" value="NZ_FNOE01000003.1"/>
</dbReference>
<gene>
    <name evidence="2" type="ORF">SAMN05216333_102104</name>
</gene>
<dbReference type="AlphaFoldDB" id="A0A1H8KGL1"/>
<evidence type="ECO:0000313" key="2">
    <source>
        <dbReference type="EMBL" id="SEN91558.1"/>
    </source>
</evidence>
<organism evidence="2 3">
    <name type="scientific">Nitrosomonas oligotropha</name>
    <dbReference type="NCBI Taxonomy" id="42354"/>
    <lineage>
        <taxon>Bacteria</taxon>
        <taxon>Pseudomonadati</taxon>
        <taxon>Pseudomonadota</taxon>
        <taxon>Betaproteobacteria</taxon>
        <taxon>Nitrosomonadales</taxon>
        <taxon>Nitrosomonadaceae</taxon>
        <taxon>Nitrosomonas</taxon>
    </lineage>
</organism>
<dbReference type="STRING" id="42354.SAMN05216333_102104"/>
<keyword evidence="1" id="KW-0472">Membrane</keyword>
<sequence>MSDEERKIIISRVSEYRQDESGQYQRVPVSPVNRWLTYAILIPVVAIMIVLGIFFFAAFLALLAVAILVVGTRFWWLRRKYENSMQHPGDANRQAETDQTVIIEDAQIIEETEARNEQKKH</sequence>
<name>A0A1H8KGL1_9PROT</name>
<reference evidence="3" key="1">
    <citation type="submission" date="2016-10" db="EMBL/GenBank/DDBJ databases">
        <authorList>
            <person name="Varghese N."/>
            <person name="Submissions S."/>
        </authorList>
    </citation>
    <scope>NUCLEOTIDE SEQUENCE [LARGE SCALE GENOMIC DNA]</scope>
    <source>
        <strain evidence="3">Nm76</strain>
    </source>
</reference>
<evidence type="ECO:0000313" key="3">
    <source>
        <dbReference type="Proteomes" id="UP000198814"/>
    </source>
</evidence>
<dbReference type="EMBL" id="FODO01000002">
    <property type="protein sequence ID" value="SEN91558.1"/>
    <property type="molecule type" value="Genomic_DNA"/>
</dbReference>
<dbReference type="Proteomes" id="UP000198814">
    <property type="component" value="Unassembled WGS sequence"/>
</dbReference>
<keyword evidence="3" id="KW-1185">Reference proteome</keyword>
<dbReference type="OrthoDB" id="8566013at2"/>
<keyword evidence="1" id="KW-0812">Transmembrane</keyword>
<evidence type="ECO:0000256" key="1">
    <source>
        <dbReference type="SAM" id="Phobius"/>
    </source>
</evidence>